<sequence>MDNATLDIQKSQNSKYIFSQPQIYGEQPLDQRYQYIGSNNLETLLNAIDEVSPANLPPPKRTLPNHFVERNNENQSVLNNLNHRNSSVSHEKHSYEENQKHNNHIQEHTSSYHPNRLLPLPVSSPRKNDSNGALTPAAMSISSLIDLEQPIQVSTPLTPPDTTNLNIFPGLSTSPTKSSPISSPLPISSIVPSAPMSVPSPSDSIPFPRLQPSPPNNIFLNSFPLPSVNQAIGDVERSRNSPPPLISNSNKRKWDTTDKSVGGSPYIEESQSFSKMQRSMDDYEAVQQQPPQQPMLSSPSLSPRHQDSQCLHQMTTITCQHASVAQKSYGSEKRFLCPPPVVFIERPNNCRNFNGKPEISMSVVCENGERSLEQKTLIDENMKGTFKYLHVSGTAKAKYFELKLKIFHKNSSIPYMVFDSSPVTIISKPSKKTAKARNVSSCILSGSHISLFNRINSQTVRTKYMGIEGGQLCAKNSSWSSFVITVMSNDNHNGLNSFSSKNVYPNGSPSSCLNNTIQVTYGSEVVLSDPTTGFTSERLIIRKVEKGRITQGACGPVSQMQKIALQCVRSNNRRESLYLSAAGPITMDSPHSQDQCTVSGASPYLGYQSSRVVHMQNMEFTKEPFRMVNMQNIPCTTKSDTVIAPTTVEEVDDYLCWTIVGISKFQYTFYEPLTPTSTPSTPISQ</sequence>
<dbReference type="SMART" id="SM01268">
    <property type="entry name" value="BTD"/>
    <property type="match status" value="1"/>
</dbReference>
<evidence type="ECO:0000313" key="10">
    <source>
        <dbReference type="EMBL" id="JAT40036.1"/>
    </source>
</evidence>
<dbReference type="EMBL" id="GDJX01027900">
    <property type="protein sequence ID" value="JAT40036.1"/>
    <property type="molecule type" value="Transcribed_RNA"/>
</dbReference>
<dbReference type="SUPFAM" id="SSF49417">
    <property type="entry name" value="p53-like transcription factors"/>
    <property type="match status" value="1"/>
</dbReference>
<evidence type="ECO:0000256" key="4">
    <source>
        <dbReference type="ARBA" id="ARBA00023125"/>
    </source>
</evidence>
<dbReference type="InterPro" id="IPR040159">
    <property type="entry name" value="CLS_fam"/>
</dbReference>
<protein>
    <submittedName>
        <fullName evidence="10">Recombining binding protein suppressor of hairless</fullName>
    </submittedName>
</protein>
<proteinExistence type="inferred from homology"/>
<accession>A0A1D1XCM4</accession>
<dbReference type="SMART" id="SM01267">
    <property type="entry name" value="LAG1_DNAbind"/>
    <property type="match status" value="1"/>
</dbReference>
<evidence type="ECO:0000256" key="1">
    <source>
        <dbReference type="ARBA" id="ARBA00004123"/>
    </source>
</evidence>
<dbReference type="GO" id="GO:0000978">
    <property type="term" value="F:RNA polymerase II cis-regulatory region sequence-specific DNA binding"/>
    <property type="evidence" value="ECO:0007669"/>
    <property type="project" value="InterPro"/>
</dbReference>
<comment type="similarity">
    <text evidence="2">Belongs to the Su(H) family.</text>
</comment>
<evidence type="ECO:0000256" key="3">
    <source>
        <dbReference type="ARBA" id="ARBA00023015"/>
    </source>
</evidence>
<dbReference type="Pfam" id="PF09271">
    <property type="entry name" value="LAG1-DNAbind"/>
    <property type="match status" value="1"/>
</dbReference>
<organism evidence="10">
    <name type="scientific">Anthurium amnicola</name>
    <dbReference type="NCBI Taxonomy" id="1678845"/>
    <lineage>
        <taxon>Eukaryota</taxon>
        <taxon>Viridiplantae</taxon>
        <taxon>Streptophyta</taxon>
        <taxon>Embryophyta</taxon>
        <taxon>Tracheophyta</taxon>
        <taxon>Spermatophyta</taxon>
        <taxon>Magnoliopsida</taxon>
        <taxon>Liliopsida</taxon>
        <taxon>Araceae</taxon>
        <taxon>Pothoideae</taxon>
        <taxon>Potheae</taxon>
        <taxon>Anthurium</taxon>
    </lineage>
</organism>
<keyword evidence="3" id="KW-0805">Transcription regulation</keyword>
<keyword evidence="6" id="KW-0539">Nucleus</keyword>
<evidence type="ECO:0000259" key="9">
    <source>
        <dbReference type="SMART" id="SM01268"/>
    </source>
</evidence>
<dbReference type="GO" id="GO:0001228">
    <property type="term" value="F:DNA-binding transcription activator activity, RNA polymerase II-specific"/>
    <property type="evidence" value="ECO:0007669"/>
    <property type="project" value="InterPro"/>
</dbReference>
<keyword evidence="4" id="KW-0238">DNA-binding</keyword>
<evidence type="ECO:0000256" key="2">
    <source>
        <dbReference type="ARBA" id="ARBA00009704"/>
    </source>
</evidence>
<comment type="subcellular location">
    <subcellularLocation>
        <location evidence="1">Nucleus</location>
    </subcellularLocation>
</comment>
<name>A0A1D1XCM4_9ARAE</name>
<evidence type="ECO:0000256" key="6">
    <source>
        <dbReference type="ARBA" id="ARBA00023242"/>
    </source>
</evidence>
<dbReference type="AlphaFoldDB" id="A0A1D1XCM4"/>
<dbReference type="SUPFAM" id="SSF110217">
    <property type="entry name" value="DNA-binding protein LAG-1 (CSL)"/>
    <property type="match status" value="1"/>
</dbReference>
<gene>
    <name evidence="10" type="primary">RBPJ</name>
    <name evidence="10" type="ORF">g.33153</name>
</gene>
<evidence type="ECO:0000256" key="7">
    <source>
        <dbReference type="SAM" id="MobiDB-lite"/>
    </source>
</evidence>
<dbReference type="GO" id="GO:0005634">
    <property type="term" value="C:nucleus"/>
    <property type="evidence" value="ECO:0007669"/>
    <property type="project" value="UniProtKB-SubCell"/>
</dbReference>
<feature type="domain" description="Beta-trefoil DNA-binding" evidence="9">
    <location>
        <begin position="441"/>
        <end position="657"/>
    </location>
</feature>
<dbReference type="PANTHER" id="PTHR10665">
    <property type="entry name" value="RECOMBINING BINDING PROTEIN SUPPRESSOR OF HAIRLESS"/>
    <property type="match status" value="1"/>
</dbReference>
<reference evidence="10" key="1">
    <citation type="submission" date="2015-07" db="EMBL/GenBank/DDBJ databases">
        <title>Transcriptome Assembly of Anthurium amnicola.</title>
        <authorList>
            <person name="Suzuki J."/>
        </authorList>
    </citation>
    <scope>NUCLEOTIDE SEQUENCE</scope>
</reference>
<dbReference type="Gene3D" id="2.80.10.50">
    <property type="match status" value="1"/>
</dbReference>
<dbReference type="InterPro" id="IPR015350">
    <property type="entry name" value="Beta-trefoil_DNA-bd_dom"/>
</dbReference>
<dbReference type="Gene3D" id="2.60.40.1450">
    <property type="entry name" value="LAG1, DNA binding domain"/>
    <property type="match status" value="1"/>
</dbReference>
<keyword evidence="5" id="KW-0804">Transcription</keyword>
<evidence type="ECO:0000259" key="8">
    <source>
        <dbReference type="SMART" id="SM01267"/>
    </source>
</evidence>
<feature type="domain" description="RBP-J/Cbf11/Cbf12 DNA binding" evidence="8">
    <location>
        <begin position="316"/>
        <end position="440"/>
    </location>
</feature>
<dbReference type="Pfam" id="PF09270">
    <property type="entry name" value="BTD"/>
    <property type="match status" value="1"/>
</dbReference>
<dbReference type="InterPro" id="IPR015351">
    <property type="entry name" value="RBP-J/Cbf11/Cbf12_DNA-bd"/>
</dbReference>
<feature type="region of interest" description="Disordered" evidence="7">
    <location>
        <begin position="234"/>
        <end position="307"/>
    </location>
</feature>
<feature type="compositionally biased region" description="Low complexity" evidence="7">
    <location>
        <begin position="287"/>
        <end position="303"/>
    </location>
</feature>
<dbReference type="InterPro" id="IPR036358">
    <property type="entry name" value="BTD_sf"/>
</dbReference>
<dbReference type="InterPro" id="IPR037095">
    <property type="entry name" value="RBP-J/Cbf11_DNA-bd_sf"/>
</dbReference>
<evidence type="ECO:0000256" key="5">
    <source>
        <dbReference type="ARBA" id="ARBA00023163"/>
    </source>
</evidence>
<dbReference type="InterPro" id="IPR008967">
    <property type="entry name" value="p53-like_TF_DNA-bd_sf"/>
</dbReference>